<accession>A0A1L7RR58</accession>
<name>A0A1L7RR58_9ACTO</name>
<proteinExistence type="predicted"/>
<dbReference type="Gene3D" id="1.10.3020.10">
    <property type="entry name" value="alpha-amino acid ester hydrolase ( Helical cap domain)"/>
    <property type="match status" value="1"/>
</dbReference>
<dbReference type="Pfam" id="PF02129">
    <property type="entry name" value="Peptidase_S15"/>
    <property type="match status" value="1"/>
</dbReference>
<dbReference type="Gene3D" id="2.60.120.260">
    <property type="entry name" value="Galactose-binding domain-like"/>
    <property type="match status" value="1"/>
</dbReference>
<protein>
    <submittedName>
        <fullName evidence="4">Hydrolase CocE/NonD protein</fullName>
    </submittedName>
</protein>
<dbReference type="InterPro" id="IPR013736">
    <property type="entry name" value="Xaa-Pro_dipept_C"/>
</dbReference>
<dbReference type="SMART" id="SM00939">
    <property type="entry name" value="PepX_C"/>
    <property type="match status" value="1"/>
</dbReference>
<dbReference type="Gene3D" id="3.40.50.1820">
    <property type="entry name" value="alpha/beta hydrolase"/>
    <property type="match status" value="1"/>
</dbReference>
<evidence type="ECO:0000256" key="2">
    <source>
        <dbReference type="SAM" id="MobiDB-lite"/>
    </source>
</evidence>
<evidence type="ECO:0000259" key="3">
    <source>
        <dbReference type="SMART" id="SM00939"/>
    </source>
</evidence>
<feature type="domain" description="Xaa-Pro dipeptidyl-peptidase C-terminal" evidence="3">
    <location>
        <begin position="385"/>
        <end position="656"/>
    </location>
</feature>
<evidence type="ECO:0000256" key="1">
    <source>
        <dbReference type="ARBA" id="ARBA00022801"/>
    </source>
</evidence>
<dbReference type="NCBIfam" id="TIGR00976">
    <property type="entry name" value="CocE_NonD"/>
    <property type="match status" value="1"/>
</dbReference>
<feature type="region of interest" description="Disordered" evidence="2">
    <location>
        <begin position="491"/>
        <end position="516"/>
    </location>
</feature>
<dbReference type="InterPro" id="IPR000383">
    <property type="entry name" value="Xaa-Pro-like_dom"/>
</dbReference>
<evidence type="ECO:0000313" key="4">
    <source>
        <dbReference type="EMBL" id="CED92038.1"/>
    </source>
</evidence>
<dbReference type="InterPro" id="IPR008979">
    <property type="entry name" value="Galactose-bd-like_sf"/>
</dbReference>
<dbReference type="SUPFAM" id="SSF49785">
    <property type="entry name" value="Galactose-binding domain-like"/>
    <property type="match status" value="1"/>
</dbReference>
<dbReference type="InterPro" id="IPR029058">
    <property type="entry name" value="AB_hydrolase_fold"/>
</dbReference>
<feature type="region of interest" description="Disordered" evidence="2">
    <location>
        <begin position="1"/>
        <end position="33"/>
    </location>
</feature>
<sequence length="673" mass="70697">MSDSSQAAAQPDRAPVRPSPSPGDPAPEPAGNIPASLRAALKLPAADGPASRAIHEVLELPMPDGTVLRADVVRPADDGAHPVLLTRCPYFGAWRPMVSEVSGVDPATPGLMAGVLGMQANVSLDRAIAEGFAVVAQACRGTDISDGDFRFYFDEATDGTATRAALAALPWCDGRVLTFGNSYLTTTQFTAALAGTEHLAAMTAWVSPSTYDDDLAMRGGVLLEGPSYEWARQQVRTGLWRDGRPDAPQETLPEPVPAFTPYLERVGIAQAAQDLAMAHRAGGHVVDWVRHPLHDAYWERLVYPVDGLADLAVPTLHVSGWYDLFQGGTLRNFTAMAAGAAARGRPGDVRLVVGPWTHLTFDGHLAGRDFPGGGTDDVGLGELSLDFWKAALGDEQAAARLPEDPVRVYVMGADRWIDLPAWPAPDAVEQAWRLGAGGVLHAPDGQAERDDASAADATADAAGMPGAGGYEVPDTHATASSAAGWTAWVHDPAEPVPTAGGQMLMGPPENAGPHDQRKIEARDDVAVFTSAPLEEPVTLLGPVRLHAWVAADAADAHLHAALTEVSPDGTSTLLTDGVLRLSARAGAERRDPLTPGEPVEVDVDMWSTGVHLSAGHRLRVDLAGSNWPRYSVADPAGGAPVTLRVLHDAAHPSAVVVSSVSLDDHPAVVRYGA</sequence>
<gene>
    <name evidence="4" type="ORF">AAM4_2206</name>
</gene>
<dbReference type="InterPro" id="IPR005674">
    <property type="entry name" value="CocE/Ser_esterase"/>
</dbReference>
<reference evidence="4" key="1">
    <citation type="submission" date="2014-07" db="EMBL/GenBank/DDBJ databases">
        <authorList>
            <person name="Zhang J.E."/>
            <person name="Yang H."/>
            <person name="Guo J."/>
            <person name="Deng Z."/>
            <person name="Luo H."/>
            <person name="Luo M."/>
            <person name="Zhao B."/>
        </authorList>
    </citation>
    <scope>NUCLEOTIDE SEQUENCE</scope>
    <source>
        <strain evidence="4">AM4</strain>
    </source>
</reference>
<dbReference type="GO" id="GO:0008239">
    <property type="term" value="F:dipeptidyl-peptidase activity"/>
    <property type="evidence" value="ECO:0007669"/>
    <property type="project" value="InterPro"/>
</dbReference>
<keyword evidence="1 4" id="KW-0378">Hydrolase</keyword>
<dbReference type="PANTHER" id="PTHR43056">
    <property type="entry name" value="PEPTIDASE S9 PROLYL OLIGOPEPTIDASE"/>
    <property type="match status" value="1"/>
</dbReference>
<dbReference type="InterPro" id="IPR050585">
    <property type="entry name" value="Xaa-Pro_dipeptidyl-ppase/CocE"/>
</dbReference>
<dbReference type="SUPFAM" id="SSF53474">
    <property type="entry name" value="alpha/beta-Hydrolases"/>
    <property type="match status" value="1"/>
</dbReference>
<dbReference type="RefSeq" id="WP_210581240.1">
    <property type="nucleotide sequence ID" value="NZ_LK995529.1"/>
</dbReference>
<dbReference type="EMBL" id="LK995529">
    <property type="protein sequence ID" value="CED92038.1"/>
    <property type="molecule type" value="Genomic_DNA"/>
</dbReference>
<dbReference type="Pfam" id="PF08530">
    <property type="entry name" value="PepX_C"/>
    <property type="match status" value="1"/>
</dbReference>
<dbReference type="AlphaFoldDB" id="A0A1L7RR58"/>
<feature type="compositionally biased region" description="Pro residues" evidence="2">
    <location>
        <begin position="17"/>
        <end position="28"/>
    </location>
</feature>
<dbReference type="PANTHER" id="PTHR43056:SF10">
    <property type="entry name" value="COCE_NOND FAMILY, PUTATIVE (AFU_ORTHOLOGUE AFUA_7G00600)-RELATED"/>
    <property type="match status" value="1"/>
</dbReference>
<organism evidence="4">
    <name type="scientific">Actinomyces succiniciruminis</name>
    <dbReference type="NCBI Taxonomy" id="1522002"/>
    <lineage>
        <taxon>Bacteria</taxon>
        <taxon>Bacillati</taxon>
        <taxon>Actinomycetota</taxon>
        <taxon>Actinomycetes</taxon>
        <taxon>Actinomycetales</taxon>
        <taxon>Actinomycetaceae</taxon>
        <taxon>Actinomyces</taxon>
    </lineage>
</organism>